<dbReference type="Gene3D" id="1.10.510.10">
    <property type="entry name" value="Transferase(Phosphotransferase) domain 1"/>
    <property type="match status" value="1"/>
</dbReference>
<proteinExistence type="predicted"/>
<keyword evidence="11" id="KW-1185">Reference proteome</keyword>
<dbReference type="InterPro" id="IPR000719">
    <property type="entry name" value="Prot_kinase_dom"/>
</dbReference>
<protein>
    <recommendedName>
        <fullName evidence="9">Protein kinase domain-containing protein</fullName>
    </recommendedName>
</protein>
<evidence type="ECO:0000313" key="10">
    <source>
        <dbReference type="EMBL" id="KAG6385303.1"/>
    </source>
</evidence>
<accession>A0A8X8YZ17</accession>
<dbReference type="GO" id="GO:0012505">
    <property type="term" value="C:endomembrane system"/>
    <property type="evidence" value="ECO:0007669"/>
    <property type="project" value="UniProtKB-SubCell"/>
</dbReference>
<evidence type="ECO:0000256" key="1">
    <source>
        <dbReference type="ARBA" id="ARBA00022614"/>
    </source>
</evidence>
<dbReference type="Gene3D" id="3.30.200.20">
    <property type="entry name" value="Phosphorylase Kinase, domain 1"/>
    <property type="match status" value="1"/>
</dbReference>
<evidence type="ECO:0000256" key="6">
    <source>
        <dbReference type="ARBA" id="ARBA00023136"/>
    </source>
</evidence>
<comment type="caution">
    <text evidence="10">The sequence shown here is derived from an EMBL/GenBank/DDBJ whole genome shotgun (WGS) entry which is preliminary data.</text>
</comment>
<feature type="domain" description="Protein kinase" evidence="9">
    <location>
        <begin position="466"/>
        <end position="746"/>
    </location>
</feature>
<dbReference type="AlphaFoldDB" id="A0A8X8YZ17"/>
<comment type="subcellular location">
    <subcellularLocation>
        <location evidence="7">Endomembrane system</location>
        <topology evidence="7">Single-pass type I membrane protein</topology>
    </subcellularLocation>
</comment>
<keyword evidence="2" id="KW-0812">Transmembrane</keyword>
<evidence type="ECO:0000256" key="8">
    <source>
        <dbReference type="SAM" id="MobiDB-lite"/>
    </source>
</evidence>
<evidence type="ECO:0000256" key="3">
    <source>
        <dbReference type="ARBA" id="ARBA00022729"/>
    </source>
</evidence>
<dbReference type="SUPFAM" id="SSF52058">
    <property type="entry name" value="L domain-like"/>
    <property type="match status" value="1"/>
</dbReference>
<keyword evidence="4" id="KW-0677">Repeat</keyword>
<dbReference type="Pfam" id="PF07714">
    <property type="entry name" value="PK_Tyr_Ser-Thr"/>
    <property type="match status" value="1"/>
</dbReference>
<keyword evidence="5" id="KW-1133">Transmembrane helix</keyword>
<dbReference type="PANTHER" id="PTHR46084">
    <property type="entry name" value="PROTEIN MALE DISCOVERER 2"/>
    <property type="match status" value="1"/>
</dbReference>
<dbReference type="Pfam" id="PF08263">
    <property type="entry name" value="LRRNT_2"/>
    <property type="match status" value="1"/>
</dbReference>
<dbReference type="GO" id="GO:0005524">
    <property type="term" value="F:ATP binding"/>
    <property type="evidence" value="ECO:0007669"/>
    <property type="project" value="InterPro"/>
</dbReference>
<feature type="region of interest" description="Disordered" evidence="8">
    <location>
        <begin position="681"/>
        <end position="709"/>
    </location>
</feature>
<evidence type="ECO:0000259" key="9">
    <source>
        <dbReference type="PROSITE" id="PS50011"/>
    </source>
</evidence>
<sequence>MSLAESRSWPLNPALLTAPPFLNQQPVAASDEHPPSLYSAPSNPKFSYDSLELIADVTVASKKPCPITAIDQLLDRDHVGAEGVFLDDEEKVGILTVALECMPTGPDYWATTYISDDSILETAANKTGDRVAVSSDIGSVSNVAIRLPNSLAVDERKFTFDSVFDDKSGDLLDPTQWEFEIKGPAKILHWAQLMVHTHALKPKLASRRQFSQVMPLFMKRRIHGCPSFDPEGYALLQFRAKVNFDPSGALASWNPDDCSPCSWLGVHCLDERELALNIRHVHPRGFILVHPEPLDEDLVDCPTLALANSSRQYLFRDLNGRDLVGLLVPELANLSHLRVLFLCNNGFERRIPFEIGRLIFLSEGQCMNRKIGHCTWQSVFKRSQKSNTFQAPARVAILHYLILYRLFNLGSESLHNQPDACGIDLPESAVRCNVDDQTNQRRVLVEQSTNLVALPPNVVPPVQLGNVAIPSRSSGSFPAVPNVKKRAPAPTGLSGQLQKAFVTGVPKLNRPELETACEDFSNIISTEDGIATVYKGTLSSGVEIAVISTTVLALEDWSKHSETAFRKKIDTLSRINHKNFVNLIGYCEEDNPFTRIMVSEYAPNGSLFEHLHVEGLDHLDWSARTRIIMGTGYCLQHMHELNPPISHFNLTSKEIFLTEDYAAKVADVGFWRDLVAKSKNPAENESEHSELPPHADAETNAAPSLNDRKNFSSLVDPTLKSHKENELEVICEVIQRCVQQDVRKRP</sequence>
<evidence type="ECO:0000313" key="11">
    <source>
        <dbReference type="Proteomes" id="UP000298416"/>
    </source>
</evidence>
<keyword evidence="3" id="KW-0732">Signal</keyword>
<dbReference type="FunFam" id="3.30.200.20:FF:000489">
    <property type="entry name" value="Inactive receptor-like serine/threonine-protein kinase"/>
    <property type="match status" value="1"/>
</dbReference>
<gene>
    <name evidence="10" type="ORF">SASPL_154136</name>
</gene>
<reference evidence="10" key="1">
    <citation type="submission" date="2018-01" db="EMBL/GenBank/DDBJ databases">
        <authorList>
            <person name="Mao J.F."/>
        </authorList>
    </citation>
    <scope>NUCLEOTIDE SEQUENCE</scope>
    <source>
        <strain evidence="10">Huo1</strain>
        <tissue evidence="10">Leaf</tissue>
    </source>
</reference>
<evidence type="ECO:0000256" key="2">
    <source>
        <dbReference type="ARBA" id="ARBA00022692"/>
    </source>
</evidence>
<dbReference type="InterPro" id="IPR013210">
    <property type="entry name" value="LRR_N_plant-typ"/>
</dbReference>
<dbReference type="GO" id="GO:0004672">
    <property type="term" value="F:protein kinase activity"/>
    <property type="evidence" value="ECO:0007669"/>
    <property type="project" value="InterPro"/>
</dbReference>
<keyword evidence="6" id="KW-0472">Membrane</keyword>
<dbReference type="InterPro" id="IPR001245">
    <property type="entry name" value="Ser-Thr/Tyr_kinase_cat_dom"/>
</dbReference>
<dbReference type="Proteomes" id="UP000298416">
    <property type="component" value="Unassembled WGS sequence"/>
</dbReference>
<organism evidence="10">
    <name type="scientific">Salvia splendens</name>
    <name type="common">Scarlet sage</name>
    <dbReference type="NCBI Taxonomy" id="180675"/>
    <lineage>
        <taxon>Eukaryota</taxon>
        <taxon>Viridiplantae</taxon>
        <taxon>Streptophyta</taxon>
        <taxon>Embryophyta</taxon>
        <taxon>Tracheophyta</taxon>
        <taxon>Spermatophyta</taxon>
        <taxon>Magnoliopsida</taxon>
        <taxon>eudicotyledons</taxon>
        <taxon>Gunneridae</taxon>
        <taxon>Pentapetalae</taxon>
        <taxon>asterids</taxon>
        <taxon>lamiids</taxon>
        <taxon>Lamiales</taxon>
        <taxon>Lamiaceae</taxon>
        <taxon>Nepetoideae</taxon>
        <taxon>Mentheae</taxon>
        <taxon>Salviinae</taxon>
        <taxon>Salvia</taxon>
        <taxon>Salvia subgen. Calosphace</taxon>
        <taxon>core Calosphace</taxon>
    </lineage>
</organism>
<name>A0A8X8YZ17_SALSN</name>
<dbReference type="EMBL" id="PNBA02000022">
    <property type="protein sequence ID" value="KAG6385303.1"/>
    <property type="molecule type" value="Genomic_DNA"/>
</dbReference>
<dbReference type="PROSITE" id="PS50011">
    <property type="entry name" value="PROTEIN_KINASE_DOM"/>
    <property type="match status" value="1"/>
</dbReference>
<dbReference type="InterPro" id="IPR011009">
    <property type="entry name" value="Kinase-like_dom_sf"/>
</dbReference>
<evidence type="ECO:0000256" key="7">
    <source>
        <dbReference type="ARBA" id="ARBA00046288"/>
    </source>
</evidence>
<evidence type="ECO:0000256" key="5">
    <source>
        <dbReference type="ARBA" id="ARBA00022989"/>
    </source>
</evidence>
<dbReference type="InterPro" id="IPR032675">
    <property type="entry name" value="LRR_dom_sf"/>
</dbReference>
<dbReference type="Gene3D" id="3.80.10.10">
    <property type="entry name" value="Ribonuclease Inhibitor"/>
    <property type="match status" value="1"/>
</dbReference>
<reference evidence="10" key="2">
    <citation type="submission" date="2020-08" db="EMBL/GenBank/DDBJ databases">
        <title>Plant Genome Project.</title>
        <authorList>
            <person name="Zhang R.-G."/>
        </authorList>
    </citation>
    <scope>NUCLEOTIDE SEQUENCE</scope>
    <source>
        <strain evidence="10">Huo1</strain>
        <tissue evidence="10">Leaf</tissue>
    </source>
</reference>
<evidence type="ECO:0000256" key="4">
    <source>
        <dbReference type="ARBA" id="ARBA00022737"/>
    </source>
</evidence>
<keyword evidence="1" id="KW-0433">Leucine-rich repeat</keyword>
<feature type="compositionally biased region" description="Basic and acidic residues" evidence="8">
    <location>
        <begin position="681"/>
        <end position="697"/>
    </location>
</feature>
<dbReference type="SUPFAM" id="SSF56112">
    <property type="entry name" value="Protein kinase-like (PK-like)"/>
    <property type="match status" value="1"/>
</dbReference>
<dbReference type="PANTHER" id="PTHR46084:SF1">
    <property type="entry name" value="PROTEIN MALE DISCOVERER 2"/>
    <property type="match status" value="1"/>
</dbReference>